<dbReference type="Proteomes" id="UP001279553">
    <property type="component" value="Unassembled WGS sequence"/>
</dbReference>
<feature type="compositionally biased region" description="Polar residues" evidence="1">
    <location>
        <begin position="16"/>
        <end position="37"/>
    </location>
</feature>
<dbReference type="EMBL" id="JAWXYB010000018">
    <property type="protein sequence ID" value="MDX5932924.1"/>
    <property type="molecule type" value="Genomic_DNA"/>
</dbReference>
<dbReference type="RefSeq" id="WP_319615780.1">
    <property type="nucleotide sequence ID" value="NZ_JAWXYB010000018.1"/>
</dbReference>
<feature type="compositionally biased region" description="Basic and acidic residues" evidence="1">
    <location>
        <begin position="215"/>
        <end position="238"/>
    </location>
</feature>
<feature type="compositionally biased region" description="Basic and acidic residues" evidence="1">
    <location>
        <begin position="1"/>
        <end position="10"/>
    </location>
</feature>
<proteinExistence type="predicted"/>
<name>A0AAW9DUL5_ACIAO</name>
<feature type="compositionally biased region" description="Low complexity" evidence="1">
    <location>
        <begin position="50"/>
        <end position="59"/>
    </location>
</feature>
<dbReference type="AlphaFoldDB" id="A0AAW9DUL5"/>
<reference evidence="2 3" key="1">
    <citation type="submission" date="2023-11" db="EMBL/GenBank/DDBJ databases">
        <title>MicrobeMod: A computational toolkit for identifying prokaryotic methylation and restriction-modification with nanopore sequencing.</title>
        <authorList>
            <person name="Crits-Christoph A."/>
            <person name="Kang S.C."/>
            <person name="Lee H."/>
            <person name="Ostrov N."/>
        </authorList>
    </citation>
    <scope>NUCLEOTIDE SEQUENCE [LARGE SCALE GENOMIC DNA]</scope>
    <source>
        <strain evidence="2 3">DSMZ 700</strain>
    </source>
</reference>
<evidence type="ECO:0000256" key="1">
    <source>
        <dbReference type="SAM" id="MobiDB-lite"/>
    </source>
</evidence>
<evidence type="ECO:0000313" key="2">
    <source>
        <dbReference type="EMBL" id="MDX5932924.1"/>
    </source>
</evidence>
<comment type="caution">
    <text evidence="2">The sequence shown here is derived from an EMBL/GenBank/DDBJ whole genome shotgun (WGS) entry which is preliminary data.</text>
</comment>
<organism evidence="2 3">
    <name type="scientific">Acidiphilium acidophilum</name>
    <name type="common">Thiobacillus acidophilus</name>
    <dbReference type="NCBI Taxonomy" id="76588"/>
    <lineage>
        <taxon>Bacteria</taxon>
        <taxon>Pseudomonadati</taxon>
        <taxon>Pseudomonadota</taxon>
        <taxon>Alphaproteobacteria</taxon>
        <taxon>Acetobacterales</taxon>
        <taxon>Acidocellaceae</taxon>
        <taxon>Acidiphilium</taxon>
    </lineage>
</organism>
<feature type="compositionally biased region" description="Basic and acidic residues" evidence="1">
    <location>
        <begin position="139"/>
        <end position="152"/>
    </location>
</feature>
<sequence length="238" mass="25939">MSDAETEARVRRSLGLSVTPTTNHQSGASQAQPHTGQNANPSGHHGHGGHNQSQAGQSHYGQAGGMPRRRFVRDGEVPVVVLHPKSEADSRHAATIADLTRQRDSERAARLRAEQSLHEALATIQTLQTRLAHADIAREERRDHDGRDHDGDALGVGFESPAAGSITTEPAAVEPPALNVGVPVEVDQTIEVEQASSEPTQPVEPRASRRRRTRRVEPVEHAESEPVKWWRDPDDDKA</sequence>
<evidence type="ECO:0000313" key="3">
    <source>
        <dbReference type="Proteomes" id="UP001279553"/>
    </source>
</evidence>
<feature type="region of interest" description="Disordered" evidence="1">
    <location>
        <begin position="139"/>
        <end position="238"/>
    </location>
</feature>
<gene>
    <name evidence="2" type="ORF">SIL87_19410</name>
</gene>
<accession>A0AAW9DUL5</accession>
<protein>
    <submittedName>
        <fullName evidence="2">Uncharacterized protein</fullName>
    </submittedName>
</protein>
<keyword evidence="3" id="KW-1185">Reference proteome</keyword>
<feature type="region of interest" description="Disordered" evidence="1">
    <location>
        <begin position="1"/>
        <end position="103"/>
    </location>
</feature>